<proteinExistence type="inferred from homology"/>
<dbReference type="GO" id="GO:0030170">
    <property type="term" value="F:pyridoxal phosphate binding"/>
    <property type="evidence" value="ECO:0007669"/>
    <property type="project" value="InterPro"/>
</dbReference>
<evidence type="ECO:0000256" key="1">
    <source>
        <dbReference type="ARBA" id="ARBA00001933"/>
    </source>
</evidence>
<evidence type="ECO:0000313" key="4">
    <source>
        <dbReference type="EMBL" id="TRA97358.1"/>
    </source>
</evidence>
<comment type="caution">
    <text evidence="4">The sequence shown here is derived from an EMBL/GenBank/DDBJ whole genome shotgun (WGS) entry which is preliminary data.</text>
</comment>
<dbReference type="GO" id="GO:0008483">
    <property type="term" value="F:transaminase activity"/>
    <property type="evidence" value="ECO:0007669"/>
    <property type="project" value="UniProtKB-KW"/>
</dbReference>
<comment type="cofactor">
    <cofactor evidence="1">
        <name>pyridoxal 5'-phosphate</name>
        <dbReference type="ChEBI" id="CHEBI:597326"/>
    </cofactor>
</comment>
<sequence length="491" mass="52711">MNIHNNPGPAAAPATDPVTTIVASFNLKTPGSKRAAAYNRDFLSDKSSIGLPFTMQTKEALYPIVATHAEGAYLQDIDNNRYVDILMGLGTNLFGHNPSFIRTAIEAQLAKGFALGPQSDLAGETAELFCRITGKDRVTFSNTGTEAVQTAMRIARAATGRDKIVLFTGSYHGHSDPALHKATKLEYIRRGALLRSHPAWLVALKPLLRRMVLTKAVPGFSGVAPSSARDIVLLEYGNPRSIDYIRRHGESLAGVLVEPVQSRNPELQPREFLHELRSVTEKTGSALIFDEMITGFRVAPGGAQSHFGIDADIATYGKIAGGGLPLSLIAGKGRFMDFVDGGAWAYGDSSFPKVAPTFFAGTYCRHPLALAAAKAVATRLLEDGPALQESLNARTQAFVERLNGTLKDAGLPVAFMSFGSFFAISAARSRISPQAVTMLSFLLLTSGVHLRAGDRGGFLSTAHSDDDITFVHDAVLQGLTALADHRLLDRH</sequence>
<dbReference type="InterPro" id="IPR005814">
    <property type="entry name" value="Aminotrans_3"/>
</dbReference>
<dbReference type="OrthoDB" id="9801052at2"/>
<dbReference type="AlphaFoldDB" id="A0A546X9D6"/>
<keyword evidence="4" id="KW-0032">Aminotransferase</keyword>
<dbReference type="InterPro" id="IPR015424">
    <property type="entry name" value="PyrdxlP-dep_Trfase"/>
</dbReference>
<gene>
    <name evidence="4" type="ORF">EXN68_23305</name>
</gene>
<name>A0A546X9D6_RHIRH</name>
<dbReference type="EMBL" id="SGNY01000010">
    <property type="protein sequence ID" value="TRA97358.1"/>
    <property type="molecule type" value="Genomic_DNA"/>
</dbReference>
<dbReference type="Gene3D" id="3.90.1150.10">
    <property type="entry name" value="Aspartate Aminotransferase, domain 1"/>
    <property type="match status" value="1"/>
</dbReference>
<accession>A0A546X9D6</accession>
<evidence type="ECO:0000256" key="2">
    <source>
        <dbReference type="ARBA" id="ARBA00022898"/>
    </source>
</evidence>
<dbReference type="SUPFAM" id="SSF53383">
    <property type="entry name" value="PLP-dependent transferases"/>
    <property type="match status" value="1"/>
</dbReference>
<dbReference type="PANTHER" id="PTHR43713:SF3">
    <property type="entry name" value="GLUTAMATE-1-SEMIALDEHYDE 2,1-AMINOMUTASE 1, CHLOROPLASTIC-RELATED"/>
    <property type="match status" value="1"/>
</dbReference>
<dbReference type="PANTHER" id="PTHR43713">
    <property type="entry name" value="GLUTAMATE-1-SEMIALDEHYDE 2,1-AMINOMUTASE"/>
    <property type="match status" value="1"/>
</dbReference>
<keyword evidence="2 3" id="KW-0663">Pyridoxal phosphate</keyword>
<dbReference type="InterPro" id="IPR015422">
    <property type="entry name" value="PyrdxlP-dep_Trfase_small"/>
</dbReference>
<reference evidence="4 5" key="1">
    <citation type="journal article" date="2019" name="Appl. Microbiol. Biotechnol.">
        <title>Differential efficiency of wild type rhizogenic strains for rol gene transformation of plants.</title>
        <authorList>
            <person name="Desmet S."/>
            <person name="De Keyser E."/>
            <person name="Van Vaerenbergh J."/>
            <person name="Baeyen S."/>
            <person name="Van Huylenbroeck J."/>
            <person name="Geelen D."/>
            <person name="Dhooghe E."/>
        </authorList>
    </citation>
    <scope>NUCLEOTIDE SEQUENCE [LARGE SCALE GENOMIC DNA]</scope>
    <source>
        <strain evidence="4 5">GBBC3284</strain>
    </source>
</reference>
<keyword evidence="4" id="KW-0808">Transferase</keyword>
<protein>
    <submittedName>
        <fullName evidence="4">Aspartate aminotransferase family protein</fullName>
    </submittedName>
</protein>
<dbReference type="InterPro" id="IPR015421">
    <property type="entry name" value="PyrdxlP-dep_Trfase_major"/>
</dbReference>
<dbReference type="Proteomes" id="UP000315434">
    <property type="component" value="Unassembled WGS sequence"/>
</dbReference>
<comment type="similarity">
    <text evidence="3">Belongs to the class-III pyridoxal-phosphate-dependent aminotransferase family.</text>
</comment>
<dbReference type="Pfam" id="PF00202">
    <property type="entry name" value="Aminotran_3"/>
    <property type="match status" value="1"/>
</dbReference>
<dbReference type="Gene3D" id="3.40.640.10">
    <property type="entry name" value="Type I PLP-dependent aspartate aminotransferase-like (Major domain)"/>
    <property type="match status" value="1"/>
</dbReference>
<organism evidence="4 5">
    <name type="scientific">Rhizobium rhizogenes</name>
    <name type="common">Agrobacterium rhizogenes</name>
    <dbReference type="NCBI Taxonomy" id="359"/>
    <lineage>
        <taxon>Bacteria</taxon>
        <taxon>Pseudomonadati</taxon>
        <taxon>Pseudomonadota</taxon>
        <taxon>Alphaproteobacteria</taxon>
        <taxon>Hyphomicrobiales</taxon>
        <taxon>Rhizobiaceae</taxon>
        <taxon>Rhizobium/Agrobacterium group</taxon>
        <taxon>Rhizobium</taxon>
    </lineage>
</organism>
<dbReference type="RefSeq" id="WP_142843130.1">
    <property type="nucleotide sequence ID" value="NZ_SGNY01000010.1"/>
</dbReference>
<evidence type="ECO:0000256" key="3">
    <source>
        <dbReference type="RuleBase" id="RU003560"/>
    </source>
</evidence>
<evidence type="ECO:0000313" key="5">
    <source>
        <dbReference type="Proteomes" id="UP000315434"/>
    </source>
</evidence>